<dbReference type="EMBL" id="LWCA01000053">
    <property type="protein sequence ID" value="OAF71411.1"/>
    <property type="molecule type" value="Genomic_DNA"/>
</dbReference>
<evidence type="ECO:0000313" key="3">
    <source>
        <dbReference type="Proteomes" id="UP000078046"/>
    </source>
</evidence>
<accession>A0A177BD17</accession>
<sequence>MIQTIFLYPCLEEQLSSTQNADMDHLNNNNFDHLALQFSNKYTKILEAWNALPEILESENTQTCIPVKFTNGNTKNQDIIGNGIHINGNGTHNGHSNIQHVNAKIESILQQKTRIKADKNVCIEELENAVHNFVFSMPFRKKISFSQQRSTVKKSMYDILLLKLLFDGKFEKLKTAEEFQEQTYQIMSIISNITSNQEAVKSNEIENSDSIFSKISQGIRMINESNLSEYQFVILTCCIVLYRMSSLDPFLRDNMNLYIDQIKFLLFKNLKKNDKGELLIIICENFISEMNNCTFVKLRIDEVDDCYADKDIPIESICNTHTTNSSENEGCGLTNGSIKVPLTNGANHRRVRSHTMDLSLLRNVNKKLICENGNGVRRHSISDTKSILRNALNKPPQNYFNIKLLKEGHFVSKDMIKTLDKEKIVQGYLDNGNMHVFGDFPVDLSVTKLDKSDSDSIRHSSMNGKYSQDSNDTVCVTVNSSLSTSSLNLQNTSGSESTFKLPLDKAEYYPAIMPHFAKKENNHQKRGVFVNNPPHIKNSSSVHSEPLPKRPKIQKGANSEVFLDSANANKYTNSTSIKPLFNYANNNFNQMEDVNYQLEFKHRLFKALLNPESDDSNSNFVNFLTHYPEYLSILQIAAYNKMFITEKKNSNNGIDKADVPQLRKMLNSESIQNEVKKKKAGGTYFFVKQLLNNPQLGYVTEKVHPIVIYDNQMYPFISIHNKLGHVVNLNVGGKFWTCRKFYPPSSTSSLASVNPEDLSLKLHSFNSNSGVQSNFSSNTVSNLENGSNSADTSIKHSDSVRKRRNGAKIIRSLLNRPFVDPKKLQLLNPQMKILNKITPDDSTLWTSN</sequence>
<evidence type="ECO:0000313" key="2">
    <source>
        <dbReference type="EMBL" id="OAF71411.1"/>
    </source>
</evidence>
<organism evidence="2 3">
    <name type="scientific">Intoshia linei</name>
    <dbReference type="NCBI Taxonomy" id="1819745"/>
    <lineage>
        <taxon>Eukaryota</taxon>
        <taxon>Metazoa</taxon>
        <taxon>Spiralia</taxon>
        <taxon>Lophotrochozoa</taxon>
        <taxon>Mesozoa</taxon>
        <taxon>Orthonectida</taxon>
        <taxon>Rhopaluridae</taxon>
        <taxon>Intoshia</taxon>
    </lineage>
</organism>
<reference evidence="2 3" key="1">
    <citation type="submission" date="2016-04" db="EMBL/GenBank/DDBJ databases">
        <title>The genome of Intoshia linei affirms orthonectids as highly simplified spiralians.</title>
        <authorList>
            <person name="Mikhailov K.V."/>
            <person name="Slusarev G.S."/>
            <person name="Nikitin M.A."/>
            <person name="Logacheva M.D."/>
            <person name="Penin A."/>
            <person name="Aleoshin V."/>
            <person name="Panchin Y.V."/>
        </authorList>
    </citation>
    <scope>NUCLEOTIDE SEQUENCE [LARGE SCALE GENOMIC DNA]</scope>
    <source>
        <strain evidence="2">Intl2013</strain>
        <tissue evidence="2">Whole animal</tissue>
    </source>
</reference>
<feature type="region of interest" description="Disordered" evidence="1">
    <location>
        <begin position="780"/>
        <end position="800"/>
    </location>
</feature>
<dbReference type="Proteomes" id="UP000078046">
    <property type="component" value="Unassembled WGS sequence"/>
</dbReference>
<protein>
    <submittedName>
        <fullName evidence="2">Uncharacterized protein</fullName>
    </submittedName>
</protein>
<gene>
    <name evidence="2" type="ORF">A3Q56_00812</name>
</gene>
<comment type="caution">
    <text evidence="2">The sequence shown here is derived from an EMBL/GenBank/DDBJ whole genome shotgun (WGS) entry which is preliminary data.</text>
</comment>
<dbReference type="AlphaFoldDB" id="A0A177BD17"/>
<name>A0A177BD17_9BILA</name>
<keyword evidence="3" id="KW-1185">Reference proteome</keyword>
<evidence type="ECO:0000256" key="1">
    <source>
        <dbReference type="SAM" id="MobiDB-lite"/>
    </source>
</evidence>
<feature type="compositionally biased region" description="Polar residues" evidence="1">
    <location>
        <begin position="780"/>
        <end position="792"/>
    </location>
</feature>
<proteinExistence type="predicted"/>